<feature type="modified residue" description="4-aspartylphosphate" evidence="1">
    <location>
        <position position="54"/>
    </location>
</feature>
<dbReference type="SMART" id="SM00850">
    <property type="entry name" value="LytTR"/>
    <property type="match status" value="1"/>
</dbReference>
<dbReference type="SUPFAM" id="SSF52172">
    <property type="entry name" value="CheY-like"/>
    <property type="match status" value="1"/>
</dbReference>
<gene>
    <name evidence="4" type="ORF">GD597_17050</name>
</gene>
<protein>
    <submittedName>
        <fullName evidence="4">Response regulator</fullName>
    </submittedName>
</protein>
<sequence>MINCIAIDDEKPALDLLADNIKNIPFLTLKATCKNAIEAMQVLSQHSIDLIFLDIQMPGLTGLQFVQSLTHKPMVIFITAYEKYAIDGFNLDVVDYLLKPVPLDRFIKACNKAYALHTAQYAKSSSIIKPAEHLFVNIDSRMLKIDTTEIIFIEAQRDYIKIQLAGNAMPLVTRMRMKIMEEKLPAGKFIRIHKSYIIAVKQINAIKKDTILVNNHELPIGEMYKENLRLLTGS</sequence>
<dbReference type="InterPro" id="IPR001789">
    <property type="entry name" value="Sig_transdc_resp-reg_receiver"/>
</dbReference>
<dbReference type="Gene3D" id="3.40.50.2300">
    <property type="match status" value="1"/>
</dbReference>
<dbReference type="PROSITE" id="PS50930">
    <property type="entry name" value="HTH_LYTTR"/>
    <property type="match status" value="1"/>
</dbReference>
<organism evidence="4 5">
    <name type="scientific">Limnovirga soli</name>
    <dbReference type="NCBI Taxonomy" id="2656915"/>
    <lineage>
        <taxon>Bacteria</taxon>
        <taxon>Pseudomonadati</taxon>
        <taxon>Bacteroidota</taxon>
        <taxon>Chitinophagia</taxon>
        <taxon>Chitinophagales</taxon>
        <taxon>Chitinophagaceae</taxon>
        <taxon>Limnovirga</taxon>
    </lineage>
</organism>
<dbReference type="InterPro" id="IPR011006">
    <property type="entry name" value="CheY-like_superfamily"/>
</dbReference>
<dbReference type="EMBL" id="WHPF01000013">
    <property type="protein sequence ID" value="NNV57185.1"/>
    <property type="molecule type" value="Genomic_DNA"/>
</dbReference>
<name>A0A8J8JVA4_9BACT</name>
<comment type="caution">
    <text evidence="4">The sequence shown here is derived from an EMBL/GenBank/DDBJ whole genome shotgun (WGS) entry which is preliminary data.</text>
</comment>
<proteinExistence type="predicted"/>
<evidence type="ECO:0000259" key="2">
    <source>
        <dbReference type="PROSITE" id="PS50110"/>
    </source>
</evidence>
<keyword evidence="5" id="KW-1185">Reference proteome</keyword>
<accession>A0A8J8JVA4</accession>
<dbReference type="Pfam" id="PF04397">
    <property type="entry name" value="LytTR"/>
    <property type="match status" value="1"/>
</dbReference>
<evidence type="ECO:0000256" key="1">
    <source>
        <dbReference type="PROSITE-ProRule" id="PRU00169"/>
    </source>
</evidence>
<dbReference type="SMART" id="SM00448">
    <property type="entry name" value="REC"/>
    <property type="match status" value="1"/>
</dbReference>
<feature type="domain" description="HTH LytTR-type" evidence="3">
    <location>
        <begin position="134"/>
        <end position="234"/>
    </location>
</feature>
<dbReference type="GO" id="GO:0003677">
    <property type="term" value="F:DNA binding"/>
    <property type="evidence" value="ECO:0007669"/>
    <property type="project" value="InterPro"/>
</dbReference>
<dbReference type="PANTHER" id="PTHR37299">
    <property type="entry name" value="TRANSCRIPTIONAL REGULATOR-RELATED"/>
    <property type="match status" value="1"/>
</dbReference>
<dbReference type="GO" id="GO:0000156">
    <property type="term" value="F:phosphorelay response regulator activity"/>
    <property type="evidence" value="ECO:0007669"/>
    <property type="project" value="InterPro"/>
</dbReference>
<dbReference type="Pfam" id="PF00072">
    <property type="entry name" value="Response_reg"/>
    <property type="match status" value="1"/>
</dbReference>
<evidence type="ECO:0000259" key="3">
    <source>
        <dbReference type="PROSITE" id="PS50930"/>
    </source>
</evidence>
<dbReference type="PROSITE" id="PS50110">
    <property type="entry name" value="RESPONSE_REGULATORY"/>
    <property type="match status" value="1"/>
</dbReference>
<dbReference type="RefSeq" id="WP_171609134.1">
    <property type="nucleotide sequence ID" value="NZ_WHPF01000013.1"/>
</dbReference>
<keyword evidence="1" id="KW-0597">Phosphoprotein</keyword>
<evidence type="ECO:0000313" key="5">
    <source>
        <dbReference type="Proteomes" id="UP000598971"/>
    </source>
</evidence>
<dbReference type="InterPro" id="IPR007492">
    <property type="entry name" value="LytTR_DNA-bd_dom"/>
</dbReference>
<dbReference type="AlphaFoldDB" id="A0A8J8JVA4"/>
<dbReference type="InterPro" id="IPR046947">
    <property type="entry name" value="LytR-like"/>
</dbReference>
<feature type="domain" description="Response regulatory" evidence="2">
    <location>
        <begin position="3"/>
        <end position="114"/>
    </location>
</feature>
<evidence type="ECO:0000313" key="4">
    <source>
        <dbReference type="EMBL" id="NNV57185.1"/>
    </source>
</evidence>
<dbReference type="Gene3D" id="2.40.50.1020">
    <property type="entry name" value="LytTr DNA-binding domain"/>
    <property type="match status" value="1"/>
</dbReference>
<dbReference type="PANTHER" id="PTHR37299:SF1">
    <property type="entry name" value="STAGE 0 SPORULATION PROTEIN A HOMOLOG"/>
    <property type="match status" value="1"/>
</dbReference>
<dbReference type="Proteomes" id="UP000598971">
    <property type="component" value="Unassembled WGS sequence"/>
</dbReference>
<reference evidence="4" key="1">
    <citation type="submission" date="2019-10" db="EMBL/GenBank/DDBJ databases">
        <title>Draft genome sequence of Panacibacter sp. KCS-6.</title>
        <authorList>
            <person name="Yim K.J."/>
        </authorList>
    </citation>
    <scope>NUCLEOTIDE SEQUENCE</scope>
    <source>
        <strain evidence="4">KCS-6</strain>
    </source>
</reference>